<evidence type="ECO:0000256" key="1">
    <source>
        <dbReference type="SAM" id="MobiDB-lite"/>
    </source>
</evidence>
<keyword evidence="3" id="KW-1185">Reference proteome</keyword>
<dbReference type="EMBL" id="AFBI03000039">
    <property type="protein sequence ID" value="EJW03373.1"/>
    <property type="molecule type" value="Genomic_DNA"/>
</dbReference>
<dbReference type="InParanoid" id="J8ZUL7"/>
<evidence type="ECO:0000313" key="2">
    <source>
        <dbReference type="EMBL" id="EJW03373.1"/>
    </source>
</evidence>
<dbReference type="AlphaFoldDB" id="J8ZUL7"/>
<reference evidence="2 3" key="1">
    <citation type="submission" date="2011-08" db="EMBL/GenBank/DDBJ databases">
        <authorList>
            <person name="Liu Z.J."/>
            <person name="Shi F.L."/>
            <person name="Lu J.Q."/>
            <person name="Li M."/>
            <person name="Wang Z.L."/>
        </authorList>
    </citation>
    <scope>NUCLEOTIDE SEQUENCE [LARGE SCALE GENOMIC DNA]</scope>
    <source>
        <strain evidence="2 3">USNM 41457</strain>
    </source>
</reference>
<sequence>MFSFLKNNNNCKKSGRPRGRPRKSNFINFNINFGQKTHQFKPKDNIFCHNYRKLFFPFVG</sequence>
<proteinExistence type="predicted"/>
<dbReference type="InterPro" id="IPR017956">
    <property type="entry name" value="AT_hook_DNA-bd_motif"/>
</dbReference>
<dbReference type="GO" id="GO:0003677">
    <property type="term" value="F:DNA binding"/>
    <property type="evidence" value="ECO:0007669"/>
    <property type="project" value="InterPro"/>
</dbReference>
<organism evidence="2 3">
    <name type="scientific">Edhazardia aedis (strain USNM 41457)</name>
    <name type="common">Microsporidian parasite</name>
    <dbReference type="NCBI Taxonomy" id="1003232"/>
    <lineage>
        <taxon>Eukaryota</taxon>
        <taxon>Fungi</taxon>
        <taxon>Fungi incertae sedis</taxon>
        <taxon>Microsporidia</taxon>
        <taxon>Edhazardia</taxon>
    </lineage>
</organism>
<name>J8ZUL7_EDHAE</name>
<evidence type="ECO:0000313" key="3">
    <source>
        <dbReference type="Proteomes" id="UP000003163"/>
    </source>
</evidence>
<dbReference type="Proteomes" id="UP000003163">
    <property type="component" value="Unassembled WGS sequence"/>
</dbReference>
<feature type="compositionally biased region" description="Polar residues" evidence="1">
    <location>
        <begin position="1"/>
        <end position="11"/>
    </location>
</feature>
<protein>
    <submittedName>
        <fullName evidence="2">Uncharacterized protein</fullName>
    </submittedName>
</protein>
<comment type="caution">
    <text evidence="2">The sequence shown here is derived from an EMBL/GenBank/DDBJ whole genome shotgun (WGS) entry which is preliminary data.</text>
</comment>
<dbReference type="HOGENOM" id="CLU_2941689_0_0_1"/>
<reference evidence="3" key="2">
    <citation type="submission" date="2015-07" db="EMBL/GenBank/DDBJ databases">
        <title>Contrasting host-pathogen interactions and genome evolution in two generalist and specialist microsporidian pathogens of mosquitoes.</title>
        <authorList>
            <consortium name="The Broad Institute Genomics Platform"/>
            <consortium name="The Broad Institute Genome Sequencing Center for Infectious Disease"/>
            <person name="Cuomo C.A."/>
            <person name="Sanscrainte N.D."/>
            <person name="Goldberg J.M."/>
            <person name="Heiman D."/>
            <person name="Young S."/>
            <person name="Zeng Q."/>
            <person name="Becnel J.J."/>
            <person name="Birren B.W."/>
        </authorList>
    </citation>
    <scope>NUCLEOTIDE SEQUENCE [LARGE SCALE GENOMIC DNA]</scope>
    <source>
        <strain evidence="3">USNM 41457</strain>
    </source>
</reference>
<gene>
    <name evidence="2" type="ORF">EDEG_02283</name>
</gene>
<dbReference type="Pfam" id="PF02178">
    <property type="entry name" value="AT_hook"/>
    <property type="match status" value="1"/>
</dbReference>
<dbReference type="VEuPathDB" id="MicrosporidiaDB:EDEG_02283"/>
<feature type="region of interest" description="Disordered" evidence="1">
    <location>
        <begin position="1"/>
        <end position="25"/>
    </location>
</feature>
<accession>J8ZUL7</accession>
<feature type="compositionally biased region" description="Basic residues" evidence="1">
    <location>
        <begin position="13"/>
        <end position="23"/>
    </location>
</feature>